<dbReference type="EMBL" id="DXIQ01000039">
    <property type="protein sequence ID" value="HIV38692.1"/>
    <property type="molecule type" value="Genomic_DNA"/>
</dbReference>
<dbReference type="InterPro" id="IPR009702">
    <property type="entry name" value="DUF1284"/>
</dbReference>
<protein>
    <submittedName>
        <fullName evidence="1">DUF1284 domain-containing protein</fullName>
    </submittedName>
</protein>
<organism evidence="1 2">
    <name type="scientific">Candidatus Blautia stercorigallinarum</name>
    <dbReference type="NCBI Taxonomy" id="2838501"/>
    <lineage>
        <taxon>Bacteria</taxon>
        <taxon>Bacillati</taxon>
        <taxon>Bacillota</taxon>
        <taxon>Clostridia</taxon>
        <taxon>Lachnospirales</taxon>
        <taxon>Lachnospiraceae</taxon>
        <taxon>Blautia</taxon>
    </lineage>
</organism>
<accession>A0A9D1PCF5</accession>
<gene>
    <name evidence="1" type="ORF">H9747_06785</name>
</gene>
<name>A0A9D1PCF5_9FIRM</name>
<dbReference type="AlphaFoldDB" id="A0A9D1PCF5"/>
<evidence type="ECO:0000313" key="1">
    <source>
        <dbReference type="EMBL" id="HIV38692.1"/>
    </source>
</evidence>
<reference evidence="1" key="1">
    <citation type="journal article" date="2021" name="PeerJ">
        <title>Extensive microbial diversity within the chicken gut microbiome revealed by metagenomics and culture.</title>
        <authorList>
            <person name="Gilroy R."/>
            <person name="Ravi A."/>
            <person name="Getino M."/>
            <person name="Pursley I."/>
            <person name="Horton D.L."/>
            <person name="Alikhan N.F."/>
            <person name="Baker D."/>
            <person name="Gharbi K."/>
            <person name="Hall N."/>
            <person name="Watson M."/>
            <person name="Adriaenssens E.M."/>
            <person name="Foster-Nyarko E."/>
            <person name="Jarju S."/>
            <person name="Secka A."/>
            <person name="Antonio M."/>
            <person name="Oren A."/>
            <person name="Chaudhuri R.R."/>
            <person name="La Ragione R."/>
            <person name="Hildebrand F."/>
            <person name="Pallen M.J."/>
        </authorList>
    </citation>
    <scope>NUCLEOTIDE SEQUENCE</scope>
    <source>
        <strain evidence="1">CHK195-9823</strain>
    </source>
</reference>
<sequence length="130" mass="14528">MRKPVKLRAHHGMCLAFFEGKGYSSGFTANMEKVKNSLREDIPVELCMEKDVICSACPNLEKGVCATAEKVKKYDIMVLSACGLSEGSQISWQEFSQAVGKNIIKAGRRKEICGDCSWTEICTRKEKEEQ</sequence>
<comment type="caution">
    <text evidence="1">The sequence shown here is derived from an EMBL/GenBank/DDBJ whole genome shotgun (WGS) entry which is preliminary data.</text>
</comment>
<reference evidence="1" key="2">
    <citation type="submission" date="2021-04" db="EMBL/GenBank/DDBJ databases">
        <authorList>
            <person name="Gilroy R."/>
        </authorList>
    </citation>
    <scope>NUCLEOTIDE SEQUENCE</scope>
    <source>
        <strain evidence="1">CHK195-9823</strain>
    </source>
</reference>
<dbReference type="Pfam" id="PF06935">
    <property type="entry name" value="DUF1284"/>
    <property type="match status" value="1"/>
</dbReference>
<dbReference type="Proteomes" id="UP000886814">
    <property type="component" value="Unassembled WGS sequence"/>
</dbReference>
<proteinExistence type="predicted"/>
<evidence type="ECO:0000313" key="2">
    <source>
        <dbReference type="Proteomes" id="UP000886814"/>
    </source>
</evidence>